<reference evidence="2" key="1">
    <citation type="journal article" date="2014" name="Front. Microbiol.">
        <title>High frequency of phylogenetically diverse reductive dehalogenase-homologous genes in deep subseafloor sedimentary metagenomes.</title>
        <authorList>
            <person name="Kawai M."/>
            <person name="Futagami T."/>
            <person name="Toyoda A."/>
            <person name="Takaki Y."/>
            <person name="Nishi S."/>
            <person name="Hori S."/>
            <person name="Arai W."/>
            <person name="Tsubouchi T."/>
            <person name="Morono Y."/>
            <person name="Uchiyama I."/>
            <person name="Ito T."/>
            <person name="Fujiyama A."/>
            <person name="Inagaki F."/>
            <person name="Takami H."/>
        </authorList>
    </citation>
    <scope>NUCLEOTIDE SEQUENCE</scope>
    <source>
        <strain evidence="2">Expedition CK06-06</strain>
    </source>
</reference>
<comment type="caution">
    <text evidence="2">The sequence shown here is derived from an EMBL/GenBank/DDBJ whole genome shotgun (WGS) entry which is preliminary data.</text>
</comment>
<evidence type="ECO:0000256" key="1">
    <source>
        <dbReference type="SAM" id="MobiDB-lite"/>
    </source>
</evidence>
<evidence type="ECO:0000313" key="2">
    <source>
        <dbReference type="EMBL" id="GAF94720.1"/>
    </source>
</evidence>
<name>X0V240_9ZZZZ</name>
<dbReference type="EMBL" id="BARS01011876">
    <property type="protein sequence ID" value="GAF94720.1"/>
    <property type="molecule type" value="Genomic_DNA"/>
</dbReference>
<proteinExistence type="predicted"/>
<organism evidence="2">
    <name type="scientific">marine sediment metagenome</name>
    <dbReference type="NCBI Taxonomy" id="412755"/>
    <lineage>
        <taxon>unclassified sequences</taxon>
        <taxon>metagenomes</taxon>
        <taxon>ecological metagenomes</taxon>
    </lineage>
</organism>
<dbReference type="AlphaFoldDB" id="X0V240"/>
<accession>X0V240</accession>
<feature type="non-terminal residue" evidence="2">
    <location>
        <position position="1"/>
    </location>
</feature>
<gene>
    <name evidence="2" type="ORF">S01H1_21425</name>
</gene>
<feature type="region of interest" description="Disordered" evidence="1">
    <location>
        <begin position="1"/>
        <end position="32"/>
    </location>
</feature>
<sequence>RYAASDGSDVGFDVQRLPPLPRVSQGPEKTGR</sequence>
<protein>
    <submittedName>
        <fullName evidence="2">Uncharacterized protein</fullName>
    </submittedName>
</protein>